<evidence type="ECO:0000256" key="3">
    <source>
        <dbReference type="ARBA" id="ARBA00022989"/>
    </source>
</evidence>
<dbReference type="InterPro" id="IPR000412">
    <property type="entry name" value="ABC_2_transport"/>
</dbReference>
<feature type="transmembrane region" description="Helical" evidence="5">
    <location>
        <begin position="31"/>
        <end position="52"/>
    </location>
</feature>
<comment type="subcellular location">
    <subcellularLocation>
        <location evidence="1">Membrane</location>
        <topology evidence="1">Multi-pass membrane protein</topology>
    </subcellularLocation>
</comment>
<feature type="non-terminal residue" evidence="7">
    <location>
        <position position="1"/>
    </location>
</feature>
<dbReference type="InterPro" id="IPR013525">
    <property type="entry name" value="ABC2_TM"/>
</dbReference>
<dbReference type="PANTHER" id="PTHR43027:SF2">
    <property type="entry name" value="TRANSPORT PERMEASE PROTEIN"/>
    <property type="match status" value="1"/>
</dbReference>
<evidence type="ECO:0000256" key="1">
    <source>
        <dbReference type="ARBA" id="ARBA00004141"/>
    </source>
</evidence>
<feature type="transmembrane region" description="Helical" evidence="5">
    <location>
        <begin position="113"/>
        <end position="137"/>
    </location>
</feature>
<reference evidence="7" key="1">
    <citation type="submission" date="2018-05" db="EMBL/GenBank/DDBJ databases">
        <authorList>
            <person name="Lanie J.A."/>
            <person name="Ng W.-L."/>
            <person name="Kazmierczak K.M."/>
            <person name="Andrzejewski T.M."/>
            <person name="Davidsen T.M."/>
            <person name="Wayne K.J."/>
            <person name="Tettelin H."/>
            <person name="Glass J.I."/>
            <person name="Rusch D."/>
            <person name="Podicherti R."/>
            <person name="Tsui H.-C.T."/>
            <person name="Winkler M.E."/>
        </authorList>
    </citation>
    <scope>NUCLEOTIDE SEQUENCE</scope>
</reference>
<organism evidence="7">
    <name type="scientific">marine metagenome</name>
    <dbReference type="NCBI Taxonomy" id="408172"/>
    <lineage>
        <taxon>unclassified sequences</taxon>
        <taxon>metagenomes</taxon>
        <taxon>ecological metagenomes</taxon>
    </lineage>
</organism>
<keyword evidence="3 5" id="KW-1133">Transmembrane helix</keyword>
<dbReference type="Pfam" id="PF12698">
    <property type="entry name" value="ABC2_membrane_3"/>
    <property type="match status" value="1"/>
</dbReference>
<feature type="transmembrane region" description="Helical" evidence="5">
    <location>
        <begin position="144"/>
        <end position="163"/>
    </location>
</feature>
<evidence type="ECO:0000256" key="4">
    <source>
        <dbReference type="ARBA" id="ARBA00023136"/>
    </source>
</evidence>
<dbReference type="AlphaFoldDB" id="A0A382VPG5"/>
<feature type="domain" description="ABC-2 type transporter transmembrane" evidence="6">
    <location>
        <begin position="35"/>
        <end position="213"/>
    </location>
</feature>
<dbReference type="PIRSF" id="PIRSF006648">
    <property type="entry name" value="DrrB"/>
    <property type="match status" value="1"/>
</dbReference>
<evidence type="ECO:0000259" key="6">
    <source>
        <dbReference type="Pfam" id="PF12698"/>
    </source>
</evidence>
<dbReference type="EMBL" id="UINC01153585">
    <property type="protein sequence ID" value="SVD48383.1"/>
    <property type="molecule type" value="Genomic_DNA"/>
</dbReference>
<evidence type="ECO:0000256" key="2">
    <source>
        <dbReference type="ARBA" id="ARBA00022692"/>
    </source>
</evidence>
<feature type="transmembrane region" description="Helical" evidence="5">
    <location>
        <begin position="73"/>
        <end position="101"/>
    </location>
</feature>
<proteinExistence type="predicted"/>
<dbReference type="GO" id="GO:0140359">
    <property type="term" value="F:ABC-type transporter activity"/>
    <property type="evidence" value="ECO:0007669"/>
    <property type="project" value="InterPro"/>
</dbReference>
<name>A0A382VPG5_9ZZZZ</name>
<keyword evidence="2 5" id="KW-0812">Transmembrane</keyword>
<protein>
    <recommendedName>
        <fullName evidence="6">ABC-2 type transporter transmembrane domain-containing protein</fullName>
    </recommendedName>
</protein>
<dbReference type="GO" id="GO:0043190">
    <property type="term" value="C:ATP-binding cassette (ABC) transporter complex"/>
    <property type="evidence" value="ECO:0007669"/>
    <property type="project" value="InterPro"/>
</dbReference>
<sequence length="226" mass="24218">LMPIFFVVAFSGSFASVVELEGYETDKAVNWMTAWAVMQGSAFSGMGAGGLAGTDLENGFFDRLRVAPTRPMALIGGLVGYCLCRALIPITAVLIVAFAFLDADMPGGVMGFVMVYLSGIGMAAIMAFFVLGIVFTFKTLKSLAVAQIIMFSSMFLSVGQAPIQAIEGWLHRVAAINPITNVIRMCRQGFLGEVTWSITQPGLIALFGMMAGTGIWARIRYKKVDA</sequence>
<accession>A0A382VPG5</accession>
<evidence type="ECO:0000256" key="5">
    <source>
        <dbReference type="SAM" id="Phobius"/>
    </source>
</evidence>
<gene>
    <name evidence="7" type="ORF">METZ01_LOCUS401237</name>
</gene>
<feature type="transmembrane region" description="Helical" evidence="5">
    <location>
        <begin position="198"/>
        <end position="217"/>
    </location>
</feature>
<dbReference type="PANTHER" id="PTHR43027">
    <property type="entry name" value="DOXORUBICIN RESISTANCE ABC TRANSPORTER PERMEASE PROTEIN DRRC-RELATED"/>
    <property type="match status" value="1"/>
</dbReference>
<dbReference type="InterPro" id="IPR052902">
    <property type="entry name" value="ABC-2_transporter"/>
</dbReference>
<evidence type="ECO:0000313" key="7">
    <source>
        <dbReference type="EMBL" id="SVD48383.1"/>
    </source>
</evidence>
<keyword evidence="4 5" id="KW-0472">Membrane</keyword>